<name>A0A5B8KU48_9HYPH</name>
<proteinExistence type="predicted"/>
<dbReference type="GO" id="GO:0006355">
    <property type="term" value="P:regulation of DNA-templated transcription"/>
    <property type="evidence" value="ECO:0007669"/>
    <property type="project" value="InterPro"/>
</dbReference>
<reference evidence="1" key="1">
    <citation type="submission" date="2020-04" db="EMBL/GenBank/DDBJ databases">
        <title>Nitratireductor sp. nov. isolated from mangrove soil.</title>
        <authorList>
            <person name="Ye Y."/>
        </authorList>
    </citation>
    <scope>NUCLEOTIDE SEQUENCE</scope>
    <source>
        <strain evidence="1">SY7</strain>
    </source>
</reference>
<dbReference type="EMBL" id="CP042301">
    <property type="protein sequence ID" value="QDY99090.1"/>
    <property type="molecule type" value="Genomic_DNA"/>
</dbReference>
<dbReference type="GO" id="GO:0003677">
    <property type="term" value="F:DNA binding"/>
    <property type="evidence" value="ECO:0007669"/>
    <property type="project" value="InterPro"/>
</dbReference>
<sequence>MSEICPHCGQPLPSETTFDPTEGMVYRGGQALHLGARELIVMQALQGSAPRPMTAARLQALIGGRTPARRVIFVLRRKLSAIGLAIENHNRAGYRLVERADR</sequence>
<dbReference type="KEGG" id="niy:FQ775_01160"/>
<keyword evidence="2" id="KW-1185">Reference proteome</keyword>
<evidence type="ECO:0000313" key="1">
    <source>
        <dbReference type="EMBL" id="QDY99090.1"/>
    </source>
</evidence>
<dbReference type="InterPro" id="IPR036388">
    <property type="entry name" value="WH-like_DNA-bd_sf"/>
</dbReference>
<dbReference type="InterPro" id="IPR016032">
    <property type="entry name" value="Sig_transdc_resp-reg_C-effctor"/>
</dbReference>
<dbReference type="RefSeq" id="WP_146297740.1">
    <property type="nucleotide sequence ID" value="NZ_CP042301.2"/>
</dbReference>
<dbReference type="AlphaFoldDB" id="A0A5B8KU48"/>
<gene>
    <name evidence="1" type="ORF">FQ775_01160</name>
</gene>
<evidence type="ECO:0008006" key="3">
    <source>
        <dbReference type="Google" id="ProtNLM"/>
    </source>
</evidence>
<organism evidence="1 2">
    <name type="scientific">Nitratireductor mangrovi</name>
    <dbReference type="NCBI Taxonomy" id="2599600"/>
    <lineage>
        <taxon>Bacteria</taxon>
        <taxon>Pseudomonadati</taxon>
        <taxon>Pseudomonadota</taxon>
        <taxon>Alphaproteobacteria</taxon>
        <taxon>Hyphomicrobiales</taxon>
        <taxon>Phyllobacteriaceae</taxon>
        <taxon>Nitratireductor</taxon>
    </lineage>
</organism>
<dbReference type="SUPFAM" id="SSF46894">
    <property type="entry name" value="C-terminal effector domain of the bipartite response regulators"/>
    <property type="match status" value="1"/>
</dbReference>
<dbReference type="Proteomes" id="UP000321389">
    <property type="component" value="Chromosome"/>
</dbReference>
<evidence type="ECO:0000313" key="2">
    <source>
        <dbReference type="Proteomes" id="UP000321389"/>
    </source>
</evidence>
<protein>
    <recommendedName>
        <fullName evidence="3">Helix-turn-helix domain-containing protein</fullName>
    </recommendedName>
</protein>
<accession>A0A5B8KU48</accession>
<dbReference type="Gene3D" id="1.10.10.10">
    <property type="entry name" value="Winged helix-like DNA-binding domain superfamily/Winged helix DNA-binding domain"/>
    <property type="match status" value="1"/>
</dbReference>
<dbReference type="OrthoDB" id="8237486at2"/>